<keyword evidence="2 5" id="KW-0808">Transferase</keyword>
<evidence type="ECO:0000256" key="1">
    <source>
        <dbReference type="ARBA" id="ARBA00007867"/>
    </source>
</evidence>
<feature type="domain" description="PABS" evidence="7">
    <location>
        <begin position="211"/>
        <end position="455"/>
    </location>
</feature>
<dbReference type="Gene3D" id="3.40.50.150">
    <property type="entry name" value="Vaccinia Virus protein VP39"/>
    <property type="match status" value="1"/>
</dbReference>
<evidence type="ECO:0000256" key="4">
    <source>
        <dbReference type="ARBA" id="ARBA00023115"/>
    </source>
</evidence>
<dbReference type="RefSeq" id="WP_218251568.1">
    <property type="nucleotide sequence ID" value="NZ_JABXWD010000060.1"/>
</dbReference>
<keyword evidence="5" id="KW-1133">Transmembrane helix</keyword>
<dbReference type="InterPro" id="IPR030374">
    <property type="entry name" value="PABS"/>
</dbReference>
<dbReference type="InterPro" id="IPR001045">
    <property type="entry name" value="Spermi_synthase"/>
</dbReference>
<dbReference type="InterPro" id="IPR029063">
    <property type="entry name" value="SAM-dependent_MTases_sf"/>
</dbReference>
<gene>
    <name evidence="5" type="primary">speE</name>
    <name evidence="8" type="ORF">HWQ67_05105</name>
</gene>
<feature type="active site" description="Proton acceptor" evidence="5 6">
    <location>
        <position position="363"/>
    </location>
</feature>
<dbReference type="EC" id="2.5.1.16" evidence="5"/>
<evidence type="ECO:0000256" key="6">
    <source>
        <dbReference type="PROSITE-ProRule" id="PRU00354"/>
    </source>
</evidence>
<comment type="subunit">
    <text evidence="5">Homodimer or homotetramer.</text>
</comment>
<feature type="transmembrane region" description="Helical" evidence="5">
    <location>
        <begin position="48"/>
        <end position="70"/>
    </location>
</feature>
<keyword evidence="4 5" id="KW-0620">Polyamine biosynthesis</keyword>
<dbReference type="HAMAP" id="MF_00198">
    <property type="entry name" value="Spermidine_synth"/>
    <property type="match status" value="1"/>
</dbReference>
<evidence type="ECO:0000256" key="3">
    <source>
        <dbReference type="ARBA" id="ARBA00023066"/>
    </source>
</evidence>
<organism evidence="8 9">
    <name type="scientific">Candidatus Magnetobacterium casense</name>
    <dbReference type="NCBI Taxonomy" id="1455061"/>
    <lineage>
        <taxon>Bacteria</taxon>
        <taxon>Pseudomonadati</taxon>
        <taxon>Nitrospirota</taxon>
        <taxon>Thermodesulfovibrionia</taxon>
        <taxon>Thermodesulfovibrionales</taxon>
        <taxon>Candidatus Magnetobacteriaceae</taxon>
        <taxon>Candidatus Magnetobacterium</taxon>
    </lineage>
</organism>
<feature type="binding site" evidence="5">
    <location>
        <position position="237"/>
    </location>
    <ligand>
        <name>S-methyl-5'-thioadenosine</name>
        <dbReference type="ChEBI" id="CHEBI:17509"/>
    </ligand>
</feature>
<dbReference type="Pfam" id="PF01564">
    <property type="entry name" value="Spermine_synth"/>
    <property type="match status" value="1"/>
</dbReference>
<comment type="caution">
    <text evidence="8">The sequence shown here is derived from an EMBL/GenBank/DDBJ whole genome shotgun (WGS) entry which is preliminary data.</text>
</comment>
<comment type="similarity">
    <text evidence="1 5">Belongs to the spermidine/spermine synthase family.</text>
</comment>
<feature type="transmembrane region" description="Helical" evidence="5">
    <location>
        <begin position="82"/>
        <end position="102"/>
    </location>
</feature>
<comment type="function">
    <text evidence="5">Catalyzes the irreversible transfer of a propylamine group from the amino donor S-adenosylmethioninamine (decarboxy-AdoMet) to putrescine (1,4-diaminobutane) to yield spermidine.</text>
</comment>
<dbReference type="SUPFAM" id="SSF53335">
    <property type="entry name" value="S-adenosyl-L-methionine-dependent methyltransferases"/>
    <property type="match status" value="1"/>
</dbReference>
<keyword evidence="5" id="KW-0472">Membrane</keyword>
<protein>
    <recommendedName>
        <fullName evidence="5">Polyamine aminopropyltransferase</fullName>
    </recommendedName>
    <alternativeName>
        <fullName evidence="5">Putrescine aminopropyltransferase</fullName>
        <shortName evidence="5">PAPT</shortName>
    </alternativeName>
    <alternativeName>
        <fullName evidence="5">Spermidine synthase</fullName>
        <shortName evidence="5">SPDS</shortName>
        <shortName evidence="5">SPDSY</shortName>
        <ecNumber evidence="5">2.5.1.16</ecNumber>
    </alternativeName>
</protein>
<keyword evidence="5" id="KW-1003">Cell membrane</keyword>
<evidence type="ECO:0000259" key="7">
    <source>
        <dbReference type="PROSITE" id="PS51006"/>
    </source>
</evidence>
<dbReference type="CDD" id="cd02440">
    <property type="entry name" value="AdoMet_MTases"/>
    <property type="match status" value="1"/>
</dbReference>
<feature type="binding site" evidence="5">
    <location>
        <position position="317"/>
    </location>
    <ligand>
        <name>S-methyl-5'-thioadenosine</name>
        <dbReference type="ChEBI" id="CHEBI:17509"/>
    </ligand>
</feature>
<reference evidence="8 9" key="1">
    <citation type="journal article" date="2020" name="J Geophys Res Biogeosci">
        <title>Magnetotaxis as an Adaptation to Enable Bacterial Shuttling of Microbial Sulfur and Sulfur Cycling Across Aquatic Oxic#Anoxic Interfaces.</title>
        <authorList>
            <person name="Li J."/>
            <person name="Liu P."/>
            <person name="Wang J."/>
            <person name="Roberts A.P."/>
            <person name="Pan Y."/>
        </authorList>
    </citation>
    <scope>NUCLEOTIDE SEQUENCE [LARGE SCALE GENOMIC DNA]</scope>
    <source>
        <strain evidence="8 9">MYR-1_YQ</strain>
    </source>
</reference>
<comment type="subcellular location">
    <subcellularLocation>
        <location evidence="5">Cell membrane</location>
        <topology evidence="5">Multi-pass membrane protein</topology>
    </subcellularLocation>
</comment>
<name>A0ABS6RWD8_9BACT</name>
<sequence length="502" mass="55665">MEDVSNSNVKTRGISLLRAYTISFVGGFGILLLEILGFRLFAPFYGNSVYISGSMITMVLTALSVGYVVGGILADKYTSYRALLIILYISAGYLVVIGFTHYPIMEYFLRFGAIWGAICSSFTLFFIPMMLMSMISPYLIKILANTQNVGKISGSIFAVSTVGSIAGSLLTTFYFIPRFGSHTTLIGCIGFLFVAFGACTTRKYKFLILLGLIVIPMHLKKTAKNPDLIFEKESPYNLVMVFNVPEGRAMVLNSGALQGMAFNNALGGSTSVFRYIGSFSVIPLLTDTRDILVLGTGAGMSVNNFLNHYDAMVDAVEIDPLVVDVARDYFNMDTTNPRLKIYVEDAKNFVRRIHKKYDIVEIDVYHGGFYIPFYLATKEFFQEIKAILQPNGIMVMNVIGVLGDGKRSLLVNAIGNTISSVYPKTYAIQSGGNTVIVAASEKYDVEYIKNRILQNMPVELSSVANNFLTNLVEMKFDKNRPLLTDDKSNLEELTFRFLSQTL</sequence>
<comment type="caution">
    <text evidence="5">Lacks conserved residue(s) required for the propagation of feature annotation.</text>
</comment>
<dbReference type="InterPro" id="IPR036259">
    <property type="entry name" value="MFS_trans_sf"/>
</dbReference>
<feature type="transmembrane region" description="Helical" evidence="5">
    <location>
        <begin position="182"/>
        <end position="200"/>
    </location>
</feature>
<dbReference type="PANTHER" id="PTHR43317:SF1">
    <property type="entry name" value="THERMOSPERMINE SYNTHASE ACAULIS5"/>
    <property type="match status" value="1"/>
</dbReference>
<evidence type="ECO:0000256" key="5">
    <source>
        <dbReference type="HAMAP-Rule" id="MF_00198"/>
    </source>
</evidence>
<evidence type="ECO:0000256" key="2">
    <source>
        <dbReference type="ARBA" id="ARBA00022679"/>
    </source>
</evidence>
<evidence type="ECO:0000313" key="8">
    <source>
        <dbReference type="EMBL" id="MBV6340954.1"/>
    </source>
</evidence>
<keyword evidence="3 5" id="KW-0745">Spermidine biosynthesis</keyword>
<feature type="transmembrane region" description="Helical" evidence="5">
    <location>
        <begin position="20"/>
        <end position="42"/>
    </location>
</feature>
<evidence type="ECO:0000313" key="9">
    <source>
        <dbReference type="Proteomes" id="UP001196980"/>
    </source>
</evidence>
<feature type="binding site" evidence="5">
    <location>
        <begin position="345"/>
        <end position="346"/>
    </location>
    <ligand>
        <name>S-methyl-5'-thioadenosine</name>
        <dbReference type="ChEBI" id="CHEBI:17509"/>
    </ligand>
</feature>
<dbReference type="PANTHER" id="PTHR43317">
    <property type="entry name" value="THERMOSPERMINE SYNTHASE ACAULIS5"/>
    <property type="match status" value="1"/>
</dbReference>
<dbReference type="EMBL" id="JABXWD010000060">
    <property type="protein sequence ID" value="MBV6340954.1"/>
    <property type="molecule type" value="Genomic_DNA"/>
</dbReference>
<keyword evidence="9" id="KW-1185">Reference proteome</keyword>
<comment type="catalytic activity">
    <reaction evidence="5">
        <text>S-adenosyl 3-(methylsulfanyl)propylamine + putrescine = S-methyl-5'-thioadenosine + spermidine + H(+)</text>
        <dbReference type="Rhea" id="RHEA:12721"/>
        <dbReference type="ChEBI" id="CHEBI:15378"/>
        <dbReference type="ChEBI" id="CHEBI:17509"/>
        <dbReference type="ChEBI" id="CHEBI:57443"/>
        <dbReference type="ChEBI" id="CHEBI:57834"/>
        <dbReference type="ChEBI" id="CHEBI:326268"/>
        <dbReference type="EC" id="2.5.1.16"/>
    </reaction>
</comment>
<comment type="pathway">
    <text evidence="5">Amine and polyamine biosynthesis; spermidine biosynthesis; spermidine from putrescine: step 1/1.</text>
</comment>
<dbReference type="NCBIfam" id="NF037959">
    <property type="entry name" value="MFS_SpdSyn"/>
    <property type="match status" value="1"/>
</dbReference>
<feature type="transmembrane region" description="Helical" evidence="5">
    <location>
        <begin position="114"/>
        <end position="140"/>
    </location>
</feature>
<accession>A0ABS6RWD8</accession>
<dbReference type="Proteomes" id="UP001196980">
    <property type="component" value="Unassembled WGS sequence"/>
</dbReference>
<dbReference type="SUPFAM" id="SSF103473">
    <property type="entry name" value="MFS general substrate transporter"/>
    <property type="match status" value="1"/>
</dbReference>
<keyword evidence="5" id="KW-0812">Transmembrane</keyword>
<dbReference type="PROSITE" id="PS51006">
    <property type="entry name" value="PABS_2"/>
    <property type="match status" value="1"/>
</dbReference>
<proteinExistence type="inferred from homology"/>
<feature type="transmembrane region" description="Helical" evidence="5">
    <location>
        <begin position="152"/>
        <end position="176"/>
    </location>
</feature>